<evidence type="ECO:0000256" key="5">
    <source>
        <dbReference type="SAM" id="Phobius"/>
    </source>
</evidence>
<dbReference type="PANTHER" id="PTHR48021:SF1">
    <property type="entry name" value="GH07001P-RELATED"/>
    <property type="match status" value="1"/>
</dbReference>
<feature type="transmembrane region" description="Helical" evidence="5">
    <location>
        <begin position="158"/>
        <end position="179"/>
    </location>
</feature>
<dbReference type="GO" id="GO:0016020">
    <property type="term" value="C:membrane"/>
    <property type="evidence" value="ECO:0007669"/>
    <property type="project" value="UniProtKB-SubCell"/>
</dbReference>
<keyword evidence="7" id="KW-0813">Transport</keyword>
<reference evidence="7 8" key="1">
    <citation type="journal article" date="2018" name="Gigascience">
        <title>Genomes of trombidid mites reveal novel predicted allergens and laterally-transferred genes associated with secondary metabolism.</title>
        <authorList>
            <person name="Dong X."/>
            <person name="Chaisiri K."/>
            <person name="Xia D."/>
            <person name="Armstrong S.D."/>
            <person name="Fang Y."/>
            <person name="Donnelly M.J."/>
            <person name="Kadowaki T."/>
            <person name="McGarry J.W."/>
            <person name="Darby A.C."/>
            <person name="Makepeace B.L."/>
        </authorList>
    </citation>
    <scope>NUCLEOTIDE SEQUENCE [LARGE SCALE GENOMIC DNA]</scope>
    <source>
        <strain evidence="7">UoL-WK</strain>
    </source>
</reference>
<evidence type="ECO:0000256" key="2">
    <source>
        <dbReference type="ARBA" id="ARBA00022692"/>
    </source>
</evidence>
<dbReference type="Pfam" id="PF00083">
    <property type="entry name" value="Sugar_tr"/>
    <property type="match status" value="1"/>
</dbReference>
<protein>
    <submittedName>
        <fullName evidence="7">Solute carrier family 2: facilitated glucose transporter member 8-like protein</fullName>
    </submittedName>
</protein>
<keyword evidence="2 5" id="KW-0812">Transmembrane</keyword>
<keyword evidence="4 5" id="KW-0472">Membrane</keyword>
<evidence type="ECO:0000256" key="4">
    <source>
        <dbReference type="ARBA" id="ARBA00023136"/>
    </source>
</evidence>
<organism evidence="7 8">
    <name type="scientific">Dinothrombium tinctorium</name>
    <dbReference type="NCBI Taxonomy" id="1965070"/>
    <lineage>
        <taxon>Eukaryota</taxon>
        <taxon>Metazoa</taxon>
        <taxon>Ecdysozoa</taxon>
        <taxon>Arthropoda</taxon>
        <taxon>Chelicerata</taxon>
        <taxon>Arachnida</taxon>
        <taxon>Acari</taxon>
        <taxon>Acariformes</taxon>
        <taxon>Trombidiformes</taxon>
        <taxon>Prostigmata</taxon>
        <taxon>Anystina</taxon>
        <taxon>Parasitengona</taxon>
        <taxon>Trombidioidea</taxon>
        <taxon>Trombidiidae</taxon>
        <taxon>Dinothrombium</taxon>
    </lineage>
</organism>
<dbReference type="GO" id="GO:0022857">
    <property type="term" value="F:transmembrane transporter activity"/>
    <property type="evidence" value="ECO:0007669"/>
    <property type="project" value="InterPro"/>
</dbReference>
<name>A0A443RMH5_9ACAR</name>
<dbReference type="SUPFAM" id="SSF103473">
    <property type="entry name" value="MFS general substrate transporter"/>
    <property type="match status" value="1"/>
</dbReference>
<evidence type="ECO:0000313" key="8">
    <source>
        <dbReference type="Proteomes" id="UP000285301"/>
    </source>
</evidence>
<accession>A0A443RMH5</accession>
<evidence type="ECO:0000259" key="6">
    <source>
        <dbReference type="PROSITE" id="PS50850"/>
    </source>
</evidence>
<dbReference type="Proteomes" id="UP000285301">
    <property type="component" value="Unassembled WGS sequence"/>
</dbReference>
<dbReference type="InterPro" id="IPR005828">
    <property type="entry name" value="MFS_sugar_transport-like"/>
</dbReference>
<dbReference type="AlphaFoldDB" id="A0A443RMH5"/>
<gene>
    <name evidence="7" type="ORF">B4U79_16759</name>
</gene>
<feature type="transmembrane region" description="Helical" evidence="5">
    <location>
        <begin position="6"/>
        <end position="29"/>
    </location>
</feature>
<comment type="caution">
    <text evidence="7">The sequence shown here is derived from an EMBL/GenBank/DDBJ whole genome shotgun (WGS) entry which is preliminary data.</text>
</comment>
<feature type="transmembrane region" description="Helical" evidence="5">
    <location>
        <begin position="94"/>
        <end position="115"/>
    </location>
</feature>
<feature type="domain" description="Major facilitator superfamily (MFS) profile" evidence="6">
    <location>
        <begin position="1"/>
        <end position="283"/>
    </location>
</feature>
<dbReference type="Gene3D" id="1.20.1250.20">
    <property type="entry name" value="MFS general substrate transporter like domains"/>
    <property type="match status" value="1"/>
</dbReference>
<dbReference type="InterPro" id="IPR036259">
    <property type="entry name" value="MFS_trans_sf"/>
</dbReference>
<dbReference type="InterPro" id="IPR020846">
    <property type="entry name" value="MFS_dom"/>
</dbReference>
<keyword evidence="3 5" id="KW-1133">Transmembrane helix</keyword>
<evidence type="ECO:0000256" key="3">
    <source>
        <dbReference type="ARBA" id="ARBA00022989"/>
    </source>
</evidence>
<proteinExistence type="predicted"/>
<dbReference type="OrthoDB" id="6480153at2759"/>
<dbReference type="InterPro" id="IPR050549">
    <property type="entry name" value="MFS_Trehalose_Transporter"/>
</dbReference>
<evidence type="ECO:0000256" key="1">
    <source>
        <dbReference type="ARBA" id="ARBA00004141"/>
    </source>
</evidence>
<comment type="subcellular location">
    <subcellularLocation>
        <location evidence="1">Membrane</location>
        <topology evidence="1">Multi-pass membrane protein</topology>
    </subcellularLocation>
</comment>
<feature type="transmembrane region" description="Helical" evidence="5">
    <location>
        <begin position="127"/>
        <end position="151"/>
    </location>
</feature>
<feature type="transmembrane region" description="Helical" evidence="5">
    <location>
        <begin position="260"/>
        <end position="279"/>
    </location>
</feature>
<evidence type="ECO:0000313" key="7">
    <source>
        <dbReference type="EMBL" id="RWS16457.1"/>
    </source>
</evidence>
<dbReference type="STRING" id="1965070.A0A443RMH5"/>
<dbReference type="EMBL" id="NCKU01000228">
    <property type="protein sequence ID" value="RWS16457.1"/>
    <property type="molecule type" value="Genomic_DNA"/>
</dbReference>
<keyword evidence="7" id="KW-0762">Sugar transport</keyword>
<sequence length="314" mass="35388">MLGVFLNWRWLAMACCIPSIIMPLLMIFASESPVYTMSKYGLSKKTIVTLQKLRGGHGEHLSNELAEIACQARNKAALIVNKEQLLNPNVYKPLLVLMVLFVFQQCAGITAVGFYQASIFVESRISMNPLICNALVTLAPLTVVIMSSFVIDKSGRKMLLYLSGIGTILSLFLLSFYFWNKSTPSFTKNFGWLSMIALIAFQGSVALGFNSVPWVLVAEMTPYFARSFISSICTFTSWGFAFLMAKIFDDMIDLLTPQGVYLFFTIMTFFGVFFVKFFVPETKMKTIDEILSHFSCKENSTDRKTSVIMWNTEL</sequence>
<dbReference type="PANTHER" id="PTHR48021">
    <property type="match status" value="1"/>
</dbReference>
<keyword evidence="8" id="KW-1185">Reference proteome</keyword>
<dbReference type="PROSITE" id="PS50850">
    <property type="entry name" value="MFS"/>
    <property type="match status" value="1"/>
</dbReference>
<feature type="transmembrane region" description="Helical" evidence="5">
    <location>
        <begin position="228"/>
        <end position="248"/>
    </location>
</feature>
<feature type="transmembrane region" description="Helical" evidence="5">
    <location>
        <begin position="191"/>
        <end position="216"/>
    </location>
</feature>